<dbReference type="RefSeq" id="WP_013746253.1">
    <property type="nucleotide sequence ID" value="NZ_JPXY01000014.1"/>
</dbReference>
<gene>
    <name evidence="3" type="ORF">P375_02760</name>
</gene>
<feature type="transmembrane region" description="Helical" evidence="2">
    <location>
        <begin position="12"/>
        <end position="32"/>
    </location>
</feature>
<keyword evidence="1" id="KW-0175">Coiled coil</keyword>
<feature type="transmembrane region" description="Helical" evidence="2">
    <location>
        <begin position="38"/>
        <end position="60"/>
    </location>
</feature>
<evidence type="ECO:0000313" key="3">
    <source>
        <dbReference type="EMBL" id="KGQ33519.1"/>
    </source>
</evidence>
<keyword evidence="4" id="KW-1185">Reference proteome</keyword>
<name>A0A0A2Y7V1_9PAST</name>
<reference evidence="3 4" key="1">
    <citation type="submission" date="2014-08" db="EMBL/GenBank/DDBJ databases">
        <title>Chaperone-usher fimbriae in a diverse selection of Gallibacterium genomes.</title>
        <authorList>
            <person name="Kudirkiene E."/>
            <person name="Bager R.J."/>
            <person name="Johnson T.J."/>
            <person name="Bojesen A.M."/>
        </authorList>
    </citation>
    <scope>NUCLEOTIDE SEQUENCE [LARGE SCALE GENOMIC DNA]</scope>
    <source>
        <strain evidence="3 4">CCM5976</strain>
    </source>
</reference>
<feature type="coiled-coil region" evidence="1">
    <location>
        <begin position="208"/>
        <end position="235"/>
    </location>
</feature>
<keyword evidence="2" id="KW-0472">Membrane</keyword>
<keyword evidence="2" id="KW-0812">Transmembrane</keyword>
<evidence type="ECO:0000256" key="1">
    <source>
        <dbReference type="SAM" id="Coils"/>
    </source>
</evidence>
<proteinExistence type="predicted"/>
<dbReference type="EMBL" id="JPXY01000014">
    <property type="protein sequence ID" value="KGQ33519.1"/>
    <property type="molecule type" value="Genomic_DNA"/>
</dbReference>
<comment type="caution">
    <text evidence="3">The sequence shown here is derived from an EMBL/GenBank/DDBJ whole genome shotgun (WGS) entry which is preliminary data.</text>
</comment>
<evidence type="ECO:0000256" key="2">
    <source>
        <dbReference type="SAM" id="Phobius"/>
    </source>
</evidence>
<protein>
    <recommendedName>
        <fullName evidence="5">DUF4407 domain-containing protein</fullName>
    </recommendedName>
</protein>
<accession>A0A0A2Y7V1</accession>
<organism evidence="3 4">
    <name type="scientific">Gallibacterium genomosp. 2</name>
    <dbReference type="NCBI Taxonomy" id="155517"/>
    <lineage>
        <taxon>Bacteria</taxon>
        <taxon>Pseudomonadati</taxon>
        <taxon>Pseudomonadota</taxon>
        <taxon>Gammaproteobacteria</taxon>
        <taxon>Pasteurellales</taxon>
        <taxon>Pasteurellaceae</taxon>
        <taxon>Gallibacterium</taxon>
    </lineage>
</organism>
<feature type="transmembrane region" description="Helical" evidence="2">
    <location>
        <begin position="298"/>
        <end position="323"/>
    </location>
</feature>
<evidence type="ECO:0008006" key="5">
    <source>
        <dbReference type="Google" id="ProtNLM"/>
    </source>
</evidence>
<dbReference type="AlphaFoldDB" id="A0A0A2Y7V1"/>
<keyword evidence="2" id="KW-1133">Transmembrane helix</keyword>
<feature type="transmembrane region" description="Helical" evidence="2">
    <location>
        <begin position="72"/>
        <end position="91"/>
    </location>
</feature>
<dbReference type="Proteomes" id="UP000030418">
    <property type="component" value="Unassembled WGS sequence"/>
</dbReference>
<sequence length="340" mass="39078">MKPVTKKLPGWVHIPLIVFMSISLVQTALGFTDLFGATFSWAFSVAITMLMYGFTILIGYRRINNLPIWGFLIGYFFISLFSFTGNFNAVYTSYQREQLFRDELLKHKQQLHDVVNSANKVLNNFSPNITENRKRLESLTEQLVRQITDPSRPGLGKRAQEIIAEIQAVLGEKLTEFGTKGANWDEIAQRYRENIDQIARRKLTSEDYEKIEDVRENIEHKEKELNNLIDNVLQTTVSVKEYGFETNLKAVNTINEIGSTVQEFINDTSKFKFEPVQFESQEIGKLAFSFKSAYLHHLLVGILFTILCLFIDWAVVLSLLIFFGNKEKSIPKVIQSGHTM</sequence>
<evidence type="ECO:0000313" key="4">
    <source>
        <dbReference type="Proteomes" id="UP000030418"/>
    </source>
</evidence>